<keyword evidence="7" id="KW-1185">Reference proteome</keyword>
<evidence type="ECO:0000256" key="5">
    <source>
        <dbReference type="SAM" id="MobiDB-lite"/>
    </source>
</evidence>
<feature type="region of interest" description="Disordered" evidence="5">
    <location>
        <begin position="110"/>
        <end position="129"/>
    </location>
</feature>
<dbReference type="EMBL" id="JATAAI010000005">
    <property type="protein sequence ID" value="KAK1745405.1"/>
    <property type="molecule type" value="Genomic_DNA"/>
</dbReference>
<name>A0AAD8YHA5_9STRA</name>
<comment type="caution">
    <text evidence="6">The sequence shown here is derived from an EMBL/GenBank/DDBJ whole genome shotgun (WGS) entry which is preliminary data.</text>
</comment>
<evidence type="ECO:0000313" key="7">
    <source>
        <dbReference type="Proteomes" id="UP001224775"/>
    </source>
</evidence>
<sequence>MGFPMQKQVFLSGEVRVCCFTRRVDGGGGYYPHSYGYGGGGYYRGGGGGYPQTSPRYGYGGGYGNRKLQYQYGYEYGRGGTTYGQQPSYYRDSYAFGGGGLPAQCPATQTRQPTPLPTPSPTTPISTMPTLTNCDNPGTCQNRLRDQIFAVSVRMGTTEALDDPNSPQSQARDWILEECDATIPIDPCTASQLILNEQRYGLAVMYYGLGGDSWNAGANPGQDAAAGPGQWMSGLNYCEWGAESTGTGGSFKQLVCDDLGNVLNLNLQSNNMVGQIPPELGVFFAMTSYISFFNAQSGPLPSTLGYILPLETFDVESNNLDGPLFQPEYAGPDGLKEIVNFRASLNNFVGTIPAEIGQWTKTQNLWFADNQITGTIPTEIGSLAEMGAFLFYKNKISGTIPPGIGNLNKLTWIDCEENQIVGTLPEEFYSNLELEEVIFKSNSISGSVSSKVGDLSKLGTFWVSFNQLSATIPSTFGNLANLQELELQSNRLTGTIPSEFGTMGSIAFISLESNLVTGKIPTELFGTNLGGLRILYLNDNQLTGTIPSNYGSSPRLKDLWLSDNLLTGTLPIISEGEFLFLEELLINNNDITGVVDESVCLVRNNTIPGGQLGAFHADCQPPPNGGQPQIQCSCCTACFV</sequence>
<dbReference type="SUPFAM" id="SSF52058">
    <property type="entry name" value="L domain-like"/>
    <property type="match status" value="1"/>
</dbReference>
<dbReference type="InterPro" id="IPR050647">
    <property type="entry name" value="Plant_LRR-RLKs"/>
</dbReference>
<gene>
    <name evidence="6" type="ORF">QTG54_003329</name>
</gene>
<keyword evidence="2" id="KW-1003">Cell membrane</keyword>
<accession>A0AAD8YHA5</accession>
<dbReference type="Gene3D" id="3.80.10.10">
    <property type="entry name" value="Ribonuclease Inhibitor"/>
    <property type="match status" value="2"/>
</dbReference>
<organism evidence="6 7">
    <name type="scientific">Skeletonema marinoi</name>
    <dbReference type="NCBI Taxonomy" id="267567"/>
    <lineage>
        <taxon>Eukaryota</taxon>
        <taxon>Sar</taxon>
        <taxon>Stramenopiles</taxon>
        <taxon>Ochrophyta</taxon>
        <taxon>Bacillariophyta</taxon>
        <taxon>Coscinodiscophyceae</taxon>
        <taxon>Thalassiosirophycidae</taxon>
        <taxon>Thalassiosirales</taxon>
        <taxon>Skeletonemataceae</taxon>
        <taxon>Skeletonema</taxon>
        <taxon>Skeletonema marinoi-dohrnii complex</taxon>
    </lineage>
</organism>
<proteinExistence type="predicted"/>
<dbReference type="PANTHER" id="PTHR48056">
    <property type="entry name" value="LRR RECEPTOR-LIKE SERINE/THREONINE-PROTEIN KINASE-RELATED"/>
    <property type="match status" value="1"/>
</dbReference>
<dbReference type="Pfam" id="PF13855">
    <property type="entry name" value="LRR_8"/>
    <property type="match status" value="1"/>
</dbReference>
<evidence type="ECO:0000256" key="3">
    <source>
        <dbReference type="ARBA" id="ARBA00022614"/>
    </source>
</evidence>
<comment type="subcellular location">
    <subcellularLocation>
        <location evidence="1">Cell membrane</location>
    </subcellularLocation>
</comment>
<evidence type="ECO:0000256" key="1">
    <source>
        <dbReference type="ARBA" id="ARBA00004236"/>
    </source>
</evidence>
<protein>
    <submittedName>
        <fullName evidence="6">Leucine-rich repeat domain-containing protein</fullName>
    </submittedName>
</protein>
<reference evidence="6" key="1">
    <citation type="submission" date="2023-06" db="EMBL/GenBank/DDBJ databases">
        <title>Survivors Of The Sea: Transcriptome response of Skeletonema marinoi to long-term dormancy.</title>
        <authorList>
            <person name="Pinder M.I.M."/>
            <person name="Kourtchenko O."/>
            <person name="Robertson E.K."/>
            <person name="Larsson T."/>
            <person name="Maumus F."/>
            <person name="Osuna-Cruz C.M."/>
            <person name="Vancaester E."/>
            <person name="Stenow R."/>
            <person name="Vandepoele K."/>
            <person name="Ploug H."/>
            <person name="Bruchert V."/>
            <person name="Godhe A."/>
            <person name="Topel M."/>
        </authorList>
    </citation>
    <scope>NUCLEOTIDE SEQUENCE</scope>
    <source>
        <strain evidence="6">R05AC</strain>
    </source>
</reference>
<evidence type="ECO:0000256" key="2">
    <source>
        <dbReference type="ARBA" id="ARBA00022475"/>
    </source>
</evidence>
<dbReference type="FunFam" id="3.80.10.10:FF:000383">
    <property type="entry name" value="Leucine-rich repeat receptor protein kinase EMS1"/>
    <property type="match status" value="1"/>
</dbReference>
<dbReference type="Proteomes" id="UP001224775">
    <property type="component" value="Unassembled WGS sequence"/>
</dbReference>
<dbReference type="GO" id="GO:0005886">
    <property type="term" value="C:plasma membrane"/>
    <property type="evidence" value="ECO:0007669"/>
    <property type="project" value="UniProtKB-SubCell"/>
</dbReference>
<evidence type="ECO:0000313" key="6">
    <source>
        <dbReference type="EMBL" id="KAK1745405.1"/>
    </source>
</evidence>
<dbReference type="FunFam" id="3.80.10.10:FF:000041">
    <property type="entry name" value="LRR receptor-like serine/threonine-protein kinase ERECTA"/>
    <property type="match status" value="1"/>
</dbReference>
<evidence type="ECO:0000256" key="4">
    <source>
        <dbReference type="ARBA" id="ARBA00022737"/>
    </source>
</evidence>
<dbReference type="AlphaFoldDB" id="A0AAD8YHA5"/>
<keyword evidence="3" id="KW-0433">Leucine-rich repeat</keyword>
<keyword evidence="4" id="KW-0677">Repeat</keyword>
<dbReference type="Pfam" id="PF00560">
    <property type="entry name" value="LRR_1"/>
    <property type="match status" value="1"/>
</dbReference>
<keyword evidence="2" id="KW-0472">Membrane</keyword>
<dbReference type="InterPro" id="IPR001611">
    <property type="entry name" value="Leu-rich_rpt"/>
</dbReference>
<dbReference type="InterPro" id="IPR032675">
    <property type="entry name" value="LRR_dom_sf"/>
</dbReference>